<feature type="transmembrane region" description="Helical" evidence="6">
    <location>
        <begin position="213"/>
        <end position="235"/>
    </location>
</feature>
<evidence type="ECO:0000256" key="4">
    <source>
        <dbReference type="ARBA" id="ARBA00023136"/>
    </source>
</evidence>
<reference evidence="7" key="1">
    <citation type="journal article" date="2020" name="bioRxiv">
        <title>Genomic and phenotypic heterogeneity of clinical isolates of the human pathogens Aspergillus fumigatus, Aspergillus lentulus and Aspergillus fumigatiaffinis.</title>
        <authorList>
            <person name="dos Santos R.A.C."/>
            <person name="Steenwyk J.L."/>
            <person name="Rivero-Menendez O."/>
            <person name="Mead M.E."/>
            <person name="Silva L.P."/>
            <person name="Bastos R.W."/>
            <person name="Alastruey-Izquierdo A."/>
            <person name="Goldman G.H."/>
            <person name="Rokas A."/>
        </authorList>
    </citation>
    <scope>NUCLEOTIDE SEQUENCE</scope>
    <source>
        <strain evidence="7">CNM-CM6805</strain>
    </source>
</reference>
<dbReference type="AlphaFoldDB" id="A0A8H4M656"/>
<dbReference type="OrthoDB" id="3358017at2759"/>
<feature type="compositionally biased region" description="Basic and acidic residues" evidence="5">
    <location>
        <begin position="1"/>
        <end position="12"/>
    </location>
</feature>
<evidence type="ECO:0000256" key="2">
    <source>
        <dbReference type="ARBA" id="ARBA00022692"/>
    </source>
</evidence>
<sequence length="368" mass="41123">MTKSHSRDDCRVRFGSGSQEGGQSPPNTRKPKSDTQGSGRRISQYRCSSEEKVCRAWCEKSNDGYANTKPTDTASERATRDESEERKSAIPAMAKLEPYRGDYYLWKYVPSIPAAVIFLLLFVCMTAFHSWKIWKTRTRFCIPFAIGGLFEIIGYIGRIDSHGKTGQLGPYIIQNVFLLLGPVLFAASVYMVLGRLIRSIQAEKYSVIRVNWLTKIFVVSDVLSFLVQGSGAGLMATASSGDMGNNIIIGGLVLQVLMFGLFMVTSFEFERRMNRAPSGHVFDADVPWKTHLHVLDAVSALILIRSVFRVIEYAGGHDGYLLSHEWPMYIFDSVPMITAMALWAVWHPGVIQTSASHTHSQALDMRMG</sequence>
<keyword evidence="2 6" id="KW-0812">Transmembrane</keyword>
<comment type="subcellular location">
    <subcellularLocation>
        <location evidence="1">Membrane</location>
        <topology evidence="1">Multi-pass membrane protein</topology>
    </subcellularLocation>
</comment>
<dbReference type="PANTHER" id="PTHR31465">
    <property type="entry name" value="PROTEIN RTA1-RELATED"/>
    <property type="match status" value="1"/>
</dbReference>
<feature type="compositionally biased region" description="Low complexity" evidence="5">
    <location>
        <begin position="15"/>
        <end position="24"/>
    </location>
</feature>
<feature type="compositionally biased region" description="Basic and acidic residues" evidence="5">
    <location>
        <begin position="74"/>
        <end position="87"/>
    </location>
</feature>
<gene>
    <name evidence="7" type="ORF">CNMCM6805_006916</name>
</gene>
<keyword evidence="4 6" id="KW-0472">Membrane</keyword>
<dbReference type="GO" id="GO:0016020">
    <property type="term" value="C:membrane"/>
    <property type="evidence" value="ECO:0007669"/>
    <property type="project" value="UniProtKB-SubCell"/>
</dbReference>
<dbReference type="InterPro" id="IPR007568">
    <property type="entry name" value="RTA1"/>
</dbReference>
<evidence type="ECO:0000256" key="3">
    <source>
        <dbReference type="ARBA" id="ARBA00022989"/>
    </source>
</evidence>
<organism evidence="7 8">
    <name type="scientific">Aspergillus fumigatiaffinis</name>
    <dbReference type="NCBI Taxonomy" id="340414"/>
    <lineage>
        <taxon>Eukaryota</taxon>
        <taxon>Fungi</taxon>
        <taxon>Dikarya</taxon>
        <taxon>Ascomycota</taxon>
        <taxon>Pezizomycotina</taxon>
        <taxon>Eurotiomycetes</taxon>
        <taxon>Eurotiomycetidae</taxon>
        <taxon>Eurotiales</taxon>
        <taxon>Aspergillaceae</taxon>
        <taxon>Aspergillus</taxon>
        <taxon>Aspergillus subgen. Fumigati</taxon>
    </lineage>
</organism>
<feature type="transmembrane region" description="Helical" evidence="6">
    <location>
        <begin position="140"/>
        <end position="159"/>
    </location>
</feature>
<keyword evidence="3 6" id="KW-1133">Transmembrane helix</keyword>
<evidence type="ECO:0000313" key="7">
    <source>
        <dbReference type="EMBL" id="KAF4237585.1"/>
    </source>
</evidence>
<dbReference type="Pfam" id="PF04479">
    <property type="entry name" value="RTA1"/>
    <property type="match status" value="1"/>
</dbReference>
<feature type="region of interest" description="Disordered" evidence="5">
    <location>
        <begin position="1"/>
        <end position="52"/>
    </location>
</feature>
<feature type="transmembrane region" description="Helical" evidence="6">
    <location>
        <begin position="171"/>
        <end position="193"/>
    </location>
</feature>
<dbReference type="PANTHER" id="PTHR31465:SF27">
    <property type="entry name" value="DOMAIN PROTEIN, PUTATIVE (AFU_ORTHOLOGUE AFUA_3G01030)-RELATED"/>
    <property type="match status" value="1"/>
</dbReference>
<evidence type="ECO:0000256" key="1">
    <source>
        <dbReference type="ARBA" id="ARBA00004141"/>
    </source>
</evidence>
<reference evidence="7" key="2">
    <citation type="submission" date="2020-04" db="EMBL/GenBank/DDBJ databases">
        <authorList>
            <person name="Santos R.A.C."/>
            <person name="Steenwyk J.L."/>
            <person name="Rivero-Menendez O."/>
            <person name="Mead M.E."/>
            <person name="Silva L.P."/>
            <person name="Bastos R.W."/>
            <person name="Alastruey-Izquierdo A."/>
            <person name="Goldman G.H."/>
            <person name="Rokas A."/>
        </authorList>
    </citation>
    <scope>NUCLEOTIDE SEQUENCE</scope>
    <source>
        <strain evidence="7">CNM-CM6805</strain>
    </source>
</reference>
<evidence type="ECO:0000313" key="8">
    <source>
        <dbReference type="Proteomes" id="UP000653565"/>
    </source>
</evidence>
<feature type="transmembrane region" description="Helical" evidence="6">
    <location>
        <begin position="108"/>
        <end position="128"/>
    </location>
</feature>
<evidence type="ECO:0008006" key="9">
    <source>
        <dbReference type="Google" id="ProtNLM"/>
    </source>
</evidence>
<accession>A0A8H4M656</accession>
<evidence type="ECO:0000256" key="6">
    <source>
        <dbReference type="SAM" id="Phobius"/>
    </source>
</evidence>
<name>A0A8H4M656_9EURO</name>
<protein>
    <recommendedName>
        <fullName evidence="9">RTA1 domain-containing protein</fullName>
    </recommendedName>
</protein>
<evidence type="ECO:0000256" key="5">
    <source>
        <dbReference type="SAM" id="MobiDB-lite"/>
    </source>
</evidence>
<dbReference type="Proteomes" id="UP000653565">
    <property type="component" value="Unassembled WGS sequence"/>
</dbReference>
<comment type="caution">
    <text evidence="7">The sequence shown here is derived from an EMBL/GenBank/DDBJ whole genome shotgun (WGS) entry which is preliminary data.</text>
</comment>
<feature type="region of interest" description="Disordered" evidence="5">
    <location>
        <begin position="68"/>
        <end position="87"/>
    </location>
</feature>
<dbReference type="EMBL" id="JAAAPX010000044">
    <property type="protein sequence ID" value="KAF4237585.1"/>
    <property type="molecule type" value="Genomic_DNA"/>
</dbReference>
<proteinExistence type="predicted"/>
<keyword evidence="8" id="KW-1185">Reference proteome</keyword>
<feature type="transmembrane region" description="Helical" evidence="6">
    <location>
        <begin position="247"/>
        <end position="269"/>
    </location>
</feature>